<evidence type="ECO:0000256" key="4">
    <source>
        <dbReference type="ARBA" id="ARBA00022840"/>
    </source>
</evidence>
<evidence type="ECO:0000313" key="6">
    <source>
        <dbReference type="EMBL" id="MBR0666491.1"/>
    </source>
</evidence>
<evidence type="ECO:0000256" key="2">
    <source>
        <dbReference type="ARBA" id="ARBA00022448"/>
    </source>
</evidence>
<dbReference type="InterPro" id="IPR050166">
    <property type="entry name" value="ABC_transporter_ATP-bind"/>
</dbReference>
<dbReference type="SMART" id="SM00382">
    <property type="entry name" value="AAA"/>
    <property type="match status" value="1"/>
</dbReference>
<dbReference type="PANTHER" id="PTHR42788:SF13">
    <property type="entry name" value="ALIPHATIC SULFONATES IMPORT ATP-BINDING PROTEIN SSUB"/>
    <property type="match status" value="1"/>
</dbReference>
<keyword evidence="4 6" id="KW-0067">ATP-binding</keyword>
<organism evidence="6 7">
    <name type="scientific">Plastoroseomonas hellenica</name>
    <dbReference type="NCBI Taxonomy" id="2687306"/>
    <lineage>
        <taxon>Bacteria</taxon>
        <taxon>Pseudomonadati</taxon>
        <taxon>Pseudomonadota</taxon>
        <taxon>Alphaproteobacteria</taxon>
        <taxon>Acetobacterales</taxon>
        <taxon>Acetobacteraceae</taxon>
        <taxon>Plastoroseomonas</taxon>
    </lineage>
</organism>
<dbReference type="Proteomes" id="UP001196870">
    <property type="component" value="Unassembled WGS sequence"/>
</dbReference>
<dbReference type="PANTHER" id="PTHR42788">
    <property type="entry name" value="TAURINE IMPORT ATP-BINDING PROTEIN-RELATED"/>
    <property type="match status" value="1"/>
</dbReference>
<dbReference type="InterPro" id="IPR027417">
    <property type="entry name" value="P-loop_NTPase"/>
</dbReference>
<reference evidence="7" key="1">
    <citation type="journal article" date="2021" name="Syst. Appl. Microbiol.">
        <title>Roseomonas hellenica sp. nov., isolated from roots of wild-growing Alkanna tinctoria.</title>
        <authorList>
            <person name="Rat A."/>
            <person name="Naranjo H.D."/>
            <person name="Lebbe L."/>
            <person name="Cnockaert M."/>
            <person name="Krigas N."/>
            <person name="Grigoriadou K."/>
            <person name="Maloupa E."/>
            <person name="Willems A."/>
        </authorList>
    </citation>
    <scope>NUCLEOTIDE SEQUENCE [LARGE SCALE GENOMIC DNA]</scope>
    <source>
        <strain evidence="7">LMG 31523</strain>
    </source>
</reference>
<keyword evidence="2" id="KW-0813">Transport</keyword>
<dbReference type="PROSITE" id="PS00211">
    <property type="entry name" value="ABC_TRANSPORTER_1"/>
    <property type="match status" value="1"/>
</dbReference>
<proteinExistence type="inferred from homology"/>
<dbReference type="RefSeq" id="WP_211854164.1">
    <property type="nucleotide sequence ID" value="NZ_JAAGBB010000023.1"/>
</dbReference>
<comment type="caution">
    <text evidence="6">The sequence shown here is derived from an EMBL/GenBank/DDBJ whole genome shotgun (WGS) entry which is preliminary data.</text>
</comment>
<dbReference type="CDD" id="cd03293">
    <property type="entry name" value="ABC_NrtD_SsuB_transporters"/>
    <property type="match status" value="1"/>
</dbReference>
<dbReference type="InterPro" id="IPR003593">
    <property type="entry name" value="AAA+_ATPase"/>
</dbReference>
<sequence>MDFLELDAVTKEYPNRSGPPARVMDQVSLSVRQGEFMAVLGPSGCGKSTLLQMAAGLLPVSDGTVRIAGRRIIAPPPEAVYVFQQYTRSLLPWRNVRDNVGFAIEHRLGRRRAREVAEAQLDQVGLEGFGDHFPWQLSGGMQQRVAIARALAAEPAMLLMDEPFSAVDALTRLDLQALILEIWARRRLTVLLVTHDVDEAITLADRIAVLTRRPARMAEMVEVGLPRPRDAVATREAPQFLALRRRLLDRLLLRHDG</sequence>
<evidence type="ECO:0000259" key="5">
    <source>
        <dbReference type="PROSITE" id="PS50893"/>
    </source>
</evidence>
<dbReference type="InterPro" id="IPR003439">
    <property type="entry name" value="ABC_transporter-like_ATP-bd"/>
</dbReference>
<gene>
    <name evidence="6" type="ORF">GXW71_19185</name>
</gene>
<dbReference type="EMBL" id="JAAGBB010000023">
    <property type="protein sequence ID" value="MBR0666491.1"/>
    <property type="molecule type" value="Genomic_DNA"/>
</dbReference>
<dbReference type="GO" id="GO:0005524">
    <property type="term" value="F:ATP binding"/>
    <property type="evidence" value="ECO:0007669"/>
    <property type="project" value="UniProtKB-KW"/>
</dbReference>
<evidence type="ECO:0000256" key="3">
    <source>
        <dbReference type="ARBA" id="ARBA00022741"/>
    </source>
</evidence>
<accession>A0ABS5F1U3</accession>
<evidence type="ECO:0000313" key="7">
    <source>
        <dbReference type="Proteomes" id="UP001196870"/>
    </source>
</evidence>
<feature type="domain" description="ABC transporter" evidence="5">
    <location>
        <begin position="4"/>
        <end position="237"/>
    </location>
</feature>
<dbReference type="SUPFAM" id="SSF52540">
    <property type="entry name" value="P-loop containing nucleoside triphosphate hydrolases"/>
    <property type="match status" value="1"/>
</dbReference>
<dbReference type="Pfam" id="PF00005">
    <property type="entry name" value="ABC_tran"/>
    <property type="match status" value="1"/>
</dbReference>
<dbReference type="InterPro" id="IPR017871">
    <property type="entry name" value="ABC_transporter-like_CS"/>
</dbReference>
<comment type="similarity">
    <text evidence="1">Belongs to the ABC transporter superfamily.</text>
</comment>
<protein>
    <submittedName>
        <fullName evidence="6">ABC transporter ATP-binding protein</fullName>
    </submittedName>
</protein>
<keyword evidence="7" id="KW-1185">Reference proteome</keyword>
<name>A0ABS5F1U3_9PROT</name>
<keyword evidence="3" id="KW-0547">Nucleotide-binding</keyword>
<evidence type="ECO:0000256" key="1">
    <source>
        <dbReference type="ARBA" id="ARBA00005417"/>
    </source>
</evidence>
<dbReference type="Gene3D" id="3.40.50.300">
    <property type="entry name" value="P-loop containing nucleotide triphosphate hydrolases"/>
    <property type="match status" value="1"/>
</dbReference>
<dbReference type="PROSITE" id="PS50893">
    <property type="entry name" value="ABC_TRANSPORTER_2"/>
    <property type="match status" value="1"/>
</dbReference>